<keyword evidence="1" id="KW-1133">Transmembrane helix</keyword>
<gene>
    <name evidence="2" type="ORF">GCM10007216_22890</name>
</gene>
<evidence type="ECO:0008006" key="4">
    <source>
        <dbReference type="Google" id="ProtNLM"/>
    </source>
</evidence>
<name>A0ABQ1P736_9BACI</name>
<feature type="transmembrane region" description="Helical" evidence="1">
    <location>
        <begin position="12"/>
        <end position="34"/>
    </location>
</feature>
<sequence length="110" mass="12584">MKYNGFTLVEVIFAFGLLLMILLSSLPILMKVNLEEADLADKRKAVSILHNELVREVNESPIIDKSYSLKEFTVIEITFKSHGELLKGCATWISKQNKRESVCLYGYRET</sequence>
<accession>A0ABQ1P736</accession>
<evidence type="ECO:0000313" key="2">
    <source>
        <dbReference type="EMBL" id="GGC91617.1"/>
    </source>
</evidence>
<organism evidence="2 3">
    <name type="scientific">Thalassobacillus devorans</name>
    <dbReference type="NCBI Taxonomy" id="279813"/>
    <lineage>
        <taxon>Bacteria</taxon>
        <taxon>Bacillati</taxon>
        <taxon>Bacillota</taxon>
        <taxon>Bacilli</taxon>
        <taxon>Bacillales</taxon>
        <taxon>Bacillaceae</taxon>
        <taxon>Thalassobacillus</taxon>
    </lineage>
</organism>
<evidence type="ECO:0000256" key="1">
    <source>
        <dbReference type="SAM" id="Phobius"/>
    </source>
</evidence>
<proteinExistence type="predicted"/>
<comment type="caution">
    <text evidence="2">The sequence shown here is derived from an EMBL/GenBank/DDBJ whole genome shotgun (WGS) entry which is preliminary data.</text>
</comment>
<dbReference type="EMBL" id="BMCJ01000004">
    <property type="protein sequence ID" value="GGC91617.1"/>
    <property type="molecule type" value="Genomic_DNA"/>
</dbReference>
<protein>
    <recommendedName>
        <fullName evidence="4">Prepilin-type N-terminal cleavage/methylation domain-containing protein</fullName>
    </recommendedName>
</protein>
<dbReference type="RefSeq" id="WP_062446692.1">
    <property type="nucleotide sequence ID" value="NZ_BMCJ01000004.1"/>
</dbReference>
<keyword evidence="3" id="KW-1185">Reference proteome</keyword>
<dbReference type="Proteomes" id="UP000619534">
    <property type="component" value="Unassembled WGS sequence"/>
</dbReference>
<keyword evidence="1" id="KW-0472">Membrane</keyword>
<keyword evidence="1" id="KW-0812">Transmembrane</keyword>
<reference evidence="3" key="1">
    <citation type="journal article" date="2019" name="Int. J. Syst. Evol. Microbiol.">
        <title>The Global Catalogue of Microorganisms (GCM) 10K type strain sequencing project: providing services to taxonomists for standard genome sequencing and annotation.</title>
        <authorList>
            <consortium name="The Broad Institute Genomics Platform"/>
            <consortium name="The Broad Institute Genome Sequencing Center for Infectious Disease"/>
            <person name="Wu L."/>
            <person name="Ma J."/>
        </authorList>
    </citation>
    <scope>NUCLEOTIDE SEQUENCE [LARGE SCALE GENOMIC DNA]</scope>
    <source>
        <strain evidence="3">CCM 7282</strain>
    </source>
</reference>
<evidence type="ECO:0000313" key="3">
    <source>
        <dbReference type="Proteomes" id="UP000619534"/>
    </source>
</evidence>